<dbReference type="OrthoDB" id="9802264at2"/>
<dbReference type="RefSeq" id="WP_111536912.1">
    <property type="nucleotide sequence ID" value="NZ_QKZL01000005.1"/>
</dbReference>
<reference evidence="7 8" key="1">
    <citation type="submission" date="2018-06" db="EMBL/GenBank/DDBJ databases">
        <title>Genomic Encyclopedia of Archaeal and Bacterial Type Strains, Phase II (KMG-II): from individual species to whole genera.</title>
        <authorList>
            <person name="Goeker M."/>
        </authorList>
    </citation>
    <scope>NUCLEOTIDE SEQUENCE [LARGE SCALE GENOMIC DNA]</scope>
    <source>
        <strain evidence="7 8">DSM 22009</strain>
    </source>
</reference>
<evidence type="ECO:0000256" key="4">
    <source>
        <dbReference type="ARBA" id="ARBA00022741"/>
    </source>
</evidence>
<dbReference type="SMART" id="SM00382">
    <property type="entry name" value="AAA"/>
    <property type="match status" value="1"/>
</dbReference>
<dbReference type="PANTHER" id="PTHR43776:SF7">
    <property type="entry name" value="D,D-DIPEPTIDE TRANSPORT ATP-BINDING PROTEIN DDPF-RELATED"/>
    <property type="match status" value="1"/>
</dbReference>
<sequence>MTPTLTVENLSVAYEVTDRGGVWPSQRRVTALHPLSFEIAPGETLGLVGESGSGKTTAGRAILRRVDVAGGCILFQGADITRASGSRLRRLRAEMQLILQDPFTSLNPRMRIADLVGEPLTVHGRAGTRAELRGRVASLLERVGLPADSAERFPHAFSGGQLQRVGIARALALNPRLIVADEPVSALDVSVRAQVVNLMQDIQREEGLSYLFIAHDLAIVRQISHRVAILYAGRLVEIAGREAIYGRPRHPYTVALLDAVPVPDPPAQRLRQRTAPLAAPPDMGAAMQGCAYAARCPRATERCRAEEPPLAEIAPGHKTACWHPV</sequence>
<dbReference type="InterPro" id="IPR003439">
    <property type="entry name" value="ABC_transporter-like_ATP-bd"/>
</dbReference>
<dbReference type="CDD" id="cd03257">
    <property type="entry name" value="ABC_NikE_OppD_transporters"/>
    <property type="match status" value="1"/>
</dbReference>
<keyword evidence="5 7" id="KW-0067">ATP-binding</keyword>
<evidence type="ECO:0000256" key="2">
    <source>
        <dbReference type="ARBA" id="ARBA00005417"/>
    </source>
</evidence>
<dbReference type="EMBL" id="QKZL01000005">
    <property type="protein sequence ID" value="PZX17142.1"/>
    <property type="molecule type" value="Genomic_DNA"/>
</dbReference>
<dbReference type="PROSITE" id="PS50893">
    <property type="entry name" value="ABC_TRANSPORTER_2"/>
    <property type="match status" value="1"/>
</dbReference>
<feature type="domain" description="ABC transporter" evidence="6">
    <location>
        <begin position="5"/>
        <end position="257"/>
    </location>
</feature>
<dbReference type="InterPro" id="IPR050319">
    <property type="entry name" value="ABC_transp_ATP-bind"/>
</dbReference>
<protein>
    <submittedName>
        <fullName evidence="7">Peptide/nickel transport system ATP-binding protein</fullName>
    </submittedName>
</protein>
<keyword evidence="8" id="KW-1185">Reference proteome</keyword>
<dbReference type="InterPro" id="IPR013563">
    <property type="entry name" value="Oligopep_ABC_C"/>
</dbReference>
<evidence type="ECO:0000256" key="1">
    <source>
        <dbReference type="ARBA" id="ARBA00004417"/>
    </source>
</evidence>
<gene>
    <name evidence="7" type="ORF">LX81_01774</name>
</gene>
<dbReference type="InterPro" id="IPR003593">
    <property type="entry name" value="AAA+_ATPase"/>
</dbReference>
<comment type="subcellular location">
    <subcellularLocation>
        <location evidence="1">Cell inner membrane</location>
        <topology evidence="1">Peripheral membrane protein</topology>
    </subcellularLocation>
</comment>
<dbReference type="FunFam" id="3.40.50.300:FF:000016">
    <property type="entry name" value="Oligopeptide ABC transporter ATP-binding component"/>
    <property type="match status" value="1"/>
</dbReference>
<dbReference type="GO" id="GO:0016887">
    <property type="term" value="F:ATP hydrolysis activity"/>
    <property type="evidence" value="ECO:0007669"/>
    <property type="project" value="InterPro"/>
</dbReference>
<evidence type="ECO:0000259" key="6">
    <source>
        <dbReference type="PROSITE" id="PS50893"/>
    </source>
</evidence>
<dbReference type="Proteomes" id="UP000248916">
    <property type="component" value="Unassembled WGS sequence"/>
</dbReference>
<dbReference type="GO" id="GO:0055085">
    <property type="term" value="P:transmembrane transport"/>
    <property type="evidence" value="ECO:0007669"/>
    <property type="project" value="UniProtKB-ARBA"/>
</dbReference>
<accession>A0A2W7P112</accession>
<evidence type="ECO:0000256" key="5">
    <source>
        <dbReference type="ARBA" id="ARBA00022840"/>
    </source>
</evidence>
<dbReference type="InterPro" id="IPR027417">
    <property type="entry name" value="P-loop_NTPase"/>
</dbReference>
<dbReference type="Gene3D" id="3.40.50.300">
    <property type="entry name" value="P-loop containing nucleotide triphosphate hydrolases"/>
    <property type="match status" value="1"/>
</dbReference>
<dbReference type="SUPFAM" id="SSF52540">
    <property type="entry name" value="P-loop containing nucleoside triphosphate hydrolases"/>
    <property type="match status" value="1"/>
</dbReference>
<keyword evidence="4" id="KW-0547">Nucleotide-binding</keyword>
<keyword evidence="3" id="KW-0813">Transport</keyword>
<comment type="caution">
    <text evidence="7">The sequence shown here is derived from an EMBL/GenBank/DDBJ whole genome shotgun (WGS) entry which is preliminary data.</text>
</comment>
<dbReference type="Pfam" id="PF00005">
    <property type="entry name" value="ABC_tran"/>
    <property type="match status" value="1"/>
</dbReference>
<name>A0A2W7P112_9RHOB</name>
<dbReference type="PROSITE" id="PS00211">
    <property type="entry name" value="ABC_TRANSPORTER_1"/>
    <property type="match status" value="1"/>
</dbReference>
<evidence type="ECO:0000313" key="7">
    <source>
        <dbReference type="EMBL" id="PZX17142.1"/>
    </source>
</evidence>
<dbReference type="Pfam" id="PF08352">
    <property type="entry name" value="oligo_HPY"/>
    <property type="match status" value="1"/>
</dbReference>
<dbReference type="GO" id="GO:0015833">
    <property type="term" value="P:peptide transport"/>
    <property type="evidence" value="ECO:0007669"/>
    <property type="project" value="InterPro"/>
</dbReference>
<comment type="similarity">
    <text evidence="2">Belongs to the ABC transporter superfamily.</text>
</comment>
<proteinExistence type="inferred from homology"/>
<evidence type="ECO:0000313" key="8">
    <source>
        <dbReference type="Proteomes" id="UP000248916"/>
    </source>
</evidence>
<evidence type="ECO:0000256" key="3">
    <source>
        <dbReference type="ARBA" id="ARBA00022448"/>
    </source>
</evidence>
<organism evidence="7 8">
    <name type="scientific">Palleronia aestuarii</name>
    <dbReference type="NCBI Taxonomy" id="568105"/>
    <lineage>
        <taxon>Bacteria</taxon>
        <taxon>Pseudomonadati</taxon>
        <taxon>Pseudomonadota</taxon>
        <taxon>Alphaproteobacteria</taxon>
        <taxon>Rhodobacterales</taxon>
        <taxon>Roseobacteraceae</taxon>
        <taxon>Palleronia</taxon>
    </lineage>
</organism>
<dbReference type="GO" id="GO:0005886">
    <property type="term" value="C:plasma membrane"/>
    <property type="evidence" value="ECO:0007669"/>
    <property type="project" value="UniProtKB-SubCell"/>
</dbReference>
<dbReference type="GO" id="GO:0005524">
    <property type="term" value="F:ATP binding"/>
    <property type="evidence" value="ECO:0007669"/>
    <property type="project" value="UniProtKB-KW"/>
</dbReference>
<dbReference type="NCBIfam" id="TIGR01727">
    <property type="entry name" value="oligo_HPY"/>
    <property type="match status" value="1"/>
</dbReference>
<dbReference type="InterPro" id="IPR017871">
    <property type="entry name" value="ABC_transporter-like_CS"/>
</dbReference>
<dbReference type="AlphaFoldDB" id="A0A2W7P112"/>
<dbReference type="PANTHER" id="PTHR43776">
    <property type="entry name" value="TRANSPORT ATP-BINDING PROTEIN"/>
    <property type="match status" value="1"/>
</dbReference>